<dbReference type="InterPro" id="IPR050396">
    <property type="entry name" value="Glycosyltr_51/Transpeptidase"/>
</dbReference>
<dbReference type="GO" id="GO:0008658">
    <property type="term" value="F:penicillin binding"/>
    <property type="evidence" value="ECO:0007669"/>
    <property type="project" value="InterPro"/>
</dbReference>
<dbReference type="PANTHER" id="PTHR32282:SF34">
    <property type="entry name" value="PENICILLIN-BINDING PROTEIN 1A"/>
    <property type="match status" value="1"/>
</dbReference>
<keyword evidence="4" id="KW-0645">Protease</keyword>
<evidence type="ECO:0000256" key="6">
    <source>
        <dbReference type="ARBA" id="ARBA00022679"/>
    </source>
</evidence>
<keyword evidence="5 18" id="KW-0328">Glycosyltransferase</keyword>
<evidence type="ECO:0000256" key="12">
    <source>
        <dbReference type="ARBA" id="ARBA00034000"/>
    </source>
</evidence>
<dbReference type="InterPro" id="IPR001460">
    <property type="entry name" value="PCN-bd_Tpept"/>
</dbReference>
<proteinExistence type="inferred from homology"/>
<dbReference type="AlphaFoldDB" id="A0A0B7NTU3"/>
<organism evidence="18">
    <name type="scientific">Propionibacterium freudenreichii subsp. freudenreichii</name>
    <dbReference type="NCBI Taxonomy" id="66712"/>
    <lineage>
        <taxon>Bacteria</taxon>
        <taxon>Bacillati</taxon>
        <taxon>Actinomycetota</taxon>
        <taxon>Actinomycetes</taxon>
        <taxon>Propionibacteriales</taxon>
        <taxon>Propionibacteriaceae</taxon>
        <taxon>Propionibacterium</taxon>
    </lineage>
</organism>
<evidence type="ECO:0000256" key="2">
    <source>
        <dbReference type="ARBA" id="ARBA00007739"/>
    </source>
</evidence>
<protein>
    <submittedName>
        <fullName evidence="18">Penicillin-binding protein ( peptidoglycan glycosyltransferase)</fullName>
        <ecNumber evidence="18">2.4.1.129</ecNumber>
    </submittedName>
</protein>
<feature type="region of interest" description="Disordered" evidence="14">
    <location>
        <begin position="679"/>
        <end position="732"/>
    </location>
</feature>
<dbReference type="GO" id="GO:0009252">
    <property type="term" value="P:peptidoglycan biosynthetic process"/>
    <property type="evidence" value="ECO:0007669"/>
    <property type="project" value="UniProtKB-KW"/>
</dbReference>
<feature type="transmembrane region" description="Helical" evidence="15">
    <location>
        <begin position="58"/>
        <end position="82"/>
    </location>
</feature>
<feature type="compositionally biased region" description="Basic residues" evidence="14">
    <location>
        <begin position="43"/>
        <end position="54"/>
    </location>
</feature>
<dbReference type="PANTHER" id="PTHR32282">
    <property type="entry name" value="BINDING PROTEIN TRANSPEPTIDASE, PUTATIVE-RELATED"/>
    <property type="match status" value="1"/>
</dbReference>
<evidence type="ECO:0000313" key="18">
    <source>
        <dbReference type="EMBL" id="CEP26136.1"/>
    </source>
</evidence>
<evidence type="ECO:0000256" key="5">
    <source>
        <dbReference type="ARBA" id="ARBA00022676"/>
    </source>
</evidence>
<evidence type="ECO:0000256" key="14">
    <source>
        <dbReference type="SAM" id="MobiDB-lite"/>
    </source>
</evidence>
<keyword evidence="11" id="KW-0961">Cell wall biogenesis/degradation</keyword>
<keyword evidence="3" id="KW-0121">Carboxypeptidase</keyword>
<feature type="compositionally biased region" description="Pro residues" evidence="14">
    <location>
        <begin position="716"/>
        <end position="725"/>
    </location>
</feature>
<evidence type="ECO:0000256" key="15">
    <source>
        <dbReference type="SAM" id="Phobius"/>
    </source>
</evidence>
<feature type="domain" description="Penicillin-binding protein transpeptidase" evidence="16">
    <location>
        <begin position="390"/>
        <end position="630"/>
    </location>
</feature>
<dbReference type="GO" id="GO:0008955">
    <property type="term" value="F:peptidoglycan glycosyltransferase activity"/>
    <property type="evidence" value="ECO:0007669"/>
    <property type="project" value="UniProtKB-EC"/>
</dbReference>
<comment type="similarity">
    <text evidence="2">In the N-terminal section; belongs to the glycosyltransferase 51 family.</text>
</comment>
<sequence>MCWETDANAAPHGTSRQLRTSMADRKKSRKPRRALAPSASQRHGPHRTKKKASRARRVVTAIAITLATLMIVGVLGSLIFYARVKLPDPNADFNSQTSTVLFRDGSTKLGELAIQNRTMVDYSAMSDNVKAAVVAAEDRSFWSNKGVSPKGIVRSLFQIARGKDLQSGSTITQQYIKIRYLTSKQTMSRKLTELALAVKMNREVSKDEILAGYLNTVYFGRNAYGVEKAATTYFGTNAAGLNVPQSAMLSALVNSPSTLDPANGDDAKRDLTERYDYVLDGMLEAGKISQADHDANYDKLPDTLPVTQSDLYGGTNGFLLTMAEQELRKAGFSEEQIDGGGLTITTTFDQKMQDAAVKTATDNVSTAIRKAKTNQDASTLHAAVASIGVGTGEVYALYGGPDFLKSQINWATTARPAASTFKAWALVAGLRNGFTLNSTLTGSTFTPNGDNVVVRNDGGVNYGSVTLQKATSYSMNTAFTDLEQRMPNGPADTVKAANDAGVPTGDGWDLNNRIALGTGQVSPVDNATGFATLANDGQRNTTHVVKEVKDASGKVVYTGDTSATQTIDASLVHNAQTALESVVTSGTGTEARQLGRQVIAKTGTKDVDDQTVSAWFVGATKQISTAVMFVAGDGNANLDPYAASGAFESDSYPAYLWEDYMEQASQGMDRLNFNTNAPTQAASVRPSVRRTPTPSVTASATPEAPAVNEPAVDVPTAPPASPEPMPAGTAGP</sequence>
<evidence type="ECO:0000259" key="17">
    <source>
        <dbReference type="Pfam" id="PF00912"/>
    </source>
</evidence>
<dbReference type="GO" id="GO:0071555">
    <property type="term" value="P:cell wall organization"/>
    <property type="evidence" value="ECO:0007669"/>
    <property type="project" value="UniProtKB-KW"/>
</dbReference>
<feature type="compositionally biased region" description="Low complexity" evidence="14">
    <location>
        <begin position="691"/>
        <end position="707"/>
    </location>
</feature>
<dbReference type="Pfam" id="PF00912">
    <property type="entry name" value="Transgly"/>
    <property type="match status" value="1"/>
</dbReference>
<dbReference type="SUPFAM" id="SSF56601">
    <property type="entry name" value="beta-lactamase/transpeptidase-like"/>
    <property type="match status" value="1"/>
</dbReference>
<keyword evidence="15" id="KW-0812">Transmembrane</keyword>
<dbReference type="GO" id="GO:0030288">
    <property type="term" value="C:outer membrane-bounded periplasmic space"/>
    <property type="evidence" value="ECO:0007669"/>
    <property type="project" value="TreeGrafter"/>
</dbReference>
<dbReference type="InterPro" id="IPR036950">
    <property type="entry name" value="PBP_transglycosylase"/>
</dbReference>
<dbReference type="EC" id="2.4.1.129" evidence="18"/>
<dbReference type="InterPro" id="IPR023346">
    <property type="entry name" value="Lysozyme-like_dom_sf"/>
</dbReference>
<reference evidence="18" key="1">
    <citation type="submission" date="2014-08" db="EMBL/GenBank/DDBJ databases">
        <authorList>
            <person name="Falentin Helene"/>
        </authorList>
    </citation>
    <scope>NUCLEOTIDE SEQUENCE</scope>
</reference>
<dbReference type="FunFam" id="1.10.3810.10:FF:000001">
    <property type="entry name" value="Penicillin-binding protein 1A"/>
    <property type="match status" value="1"/>
</dbReference>
<evidence type="ECO:0000256" key="7">
    <source>
        <dbReference type="ARBA" id="ARBA00022801"/>
    </source>
</evidence>
<evidence type="ECO:0000259" key="16">
    <source>
        <dbReference type="Pfam" id="PF00905"/>
    </source>
</evidence>
<dbReference type="SUPFAM" id="SSF53955">
    <property type="entry name" value="Lysozyme-like"/>
    <property type="match status" value="1"/>
</dbReference>
<evidence type="ECO:0000256" key="9">
    <source>
        <dbReference type="ARBA" id="ARBA00022984"/>
    </source>
</evidence>
<evidence type="ECO:0000256" key="3">
    <source>
        <dbReference type="ARBA" id="ARBA00022645"/>
    </source>
</evidence>
<evidence type="ECO:0000256" key="8">
    <source>
        <dbReference type="ARBA" id="ARBA00022960"/>
    </source>
</evidence>
<dbReference type="InterPro" id="IPR001264">
    <property type="entry name" value="Glyco_trans_51"/>
</dbReference>
<evidence type="ECO:0000256" key="4">
    <source>
        <dbReference type="ARBA" id="ARBA00022670"/>
    </source>
</evidence>
<keyword evidence="10" id="KW-0511">Multifunctional enzyme</keyword>
<evidence type="ECO:0000256" key="1">
    <source>
        <dbReference type="ARBA" id="ARBA00007090"/>
    </source>
</evidence>
<gene>
    <name evidence="18" type="primary">mrc</name>
    <name evidence="18" type="synonym">ponA</name>
    <name evidence="18" type="ORF">PFCIRM138_04755</name>
</gene>
<evidence type="ECO:0000256" key="13">
    <source>
        <dbReference type="ARBA" id="ARBA00049902"/>
    </source>
</evidence>
<dbReference type="EMBL" id="LM676390">
    <property type="protein sequence ID" value="CEP26136.1"/>
    <property type="molecule type" value="Genomic_DNA"/>
</dbReference>
<dbReference type="GO" id="GO:0008360">
    <property type="term" value="P:regulation of cell shape"/>
    <property type="evidence" value="ECO:0007669"/>
    <property type="project" value="UniProtKB-KW"/>
</dbReference>
<name>A0A0B7NTU3_PROFF</name>
<evidence type="ECO:0000256" key="10">
    <source>
        <dbReference type="ARBA" id="ARBA00023268"/>
    </source>
</evidence>
<accession>A0A0B7NTU3</accession>
<comment type="catalytic activity">
    <reaction evidence="13">
        <text>[GlcNAc-(1-&gt;4)-Mur2Ac(oyl-L-Ala-gamma-D-Glu-L-Lys-D-Ala-D-Ala)](n)-di-trans,octa-cis-undecaprenyl diphosphate + beta-D-GlcNAc-(1-&gt;4)-Mur2Ac(oyl-L-Ala-gamma-D-Glu-L-Lys-D-Ala-D-Ala)-di-trans,octa-cis-undecaprenyl diphosphate = [GlcNAc-(1-&gt;4)-Mur2Ac(oyl-L-Ala-gamma-D-Glu-L-Lys-D-Ala-D-Ala)](n+1)-di-trans,octa-cis-undecaprenyl diphosphate + di-trans,octa-cis-undecaprenyl diphosphate + H(+)</text>
        <dbReference type="Rhea" id="RHEA:23708"/>
        <dbReference type="Rhea" id="RHEA-COMP:9602"/>
        <dbReference type="Rhea" id="RHEA-COMP:9603"/>
        <dbReference type="ChEBI" id="CHEBI:15378"/>
        <dbReference type="ChEBI" id="CHEBI:58405"/>
        <dbReference type="ChEBI" id="CHEBI:60033"/>
        <dbReference type="ChEBI" id="CHEBI:78435"/>
        <dbReference type="EC" id="2.4.99.28"/>
    </reaction>
</comment>
<keyword evidence="9" id="KW-0573">Peptidoglycan synthesis</keyword>
<comment type="catalytic activity">
    <reaction evidence="12">
        <text>Preferential cleavage: (Ac)2-L-Lys-D-Ala-|-D-Ala. Also transpeptidation of peptidyl-alanyl moieties that are N-acyl substituents of D-alanine.</text>
        <dbReference type="EC" id="3.4.16.4"/>
    </reaction>
</comment>
<dbReference type="Gene3D" id="1.10.3810.10">
    <property type="entry name" value="Biosynthetic peptidoglycan transglycosylase-like"/>
    <property type="match status" value="1"/>
</dbReference>
<keyword evidence="15" id="KW-0472">Membrane</keyword>
<dbReference type="GO" id="GO:0009002">
    <property type="term" value="F:serine-type D-Ala-D-Ala carboxypeptidase activity"/>
    <property type="evidence" value="ECO:0007669"/>
    <property type="project" value="UniProtKB-EC"/>
</dbReference>
<keyword evidence="7" id="KW-0378">Hydrolase</keyword>
<evidence type="ECO:0000256" key="11">
    <source>
        <dbReference type="ARBA" id="ARBA00023316"/>
    </source>
</evidence>
<keyword evidence="15" id="KW-1133">Transmembrane helix</keyword>
<feature type="domain" description="Glycosyl transferase family 51" evidence="17">
    <location>
        <begin position="110"/>
        <end position="282"/>
    </location>
</feature>
<keyword evidence="6 18" id="KW-0808">Transferase</keyword>
<dbReference type="Gene3D" id="3.40.710.10">
    <property type="entry name" value="DD-peptidase/beta-lactamase superfamily"/>
    <property type="match status" value="1"/>
</dbReference>
<dbReference type="InterPro" id="IPR012338">
    <property type="entry name" value="Beta-lactam/transpept-like"/>
</dbReference>
<comment type="similarity">
    <text evidence="1">In the C-terminal section; belongs to the transpeptidase family.</text>
</comment>
<dbReference type="GO" id="GO:0006508">
    <property type="term" value="P:proteolysis"/>
    <property type="evidence" value="ECO:0007669"/>
    <property type="project" value="UniProtKB-KW"/>
</dbReference>
<feature type="region of interest" description="Disordered" evidence="14">
    <location>
        <begin position="1"/>
        <end position="54"/>
    </location>
</feature>
<dbReference type="Pfam" id="PF00905">
    <property type="entry name" value="Transpeptidase"/>
    <property type="match status" value="1"/>
</dbReference>
<keyword evidence="8" id="KW-0133">Cell shape</keyword>